<dbReference type="InterPro" id="IPR015944">
    <property type="entry name" value="Gly-tRNA-synth_bsu"/>
</dbReference>
<keyword evidence="4 11" id="KW-0963">Cytoplasm</keyword>
<dbReference type="PANTHER" id="PTHR30075:SF2">
    <property type="entry name" value="GLYCINE--TRNA LIGASE, CHLOROPLASTIC_MITOCHONDRIAL 2"/>
    <property type="match status" value="1"/>
</dbReference>
<sequence>MTATLLIEIGLEELPPAAMCPLAETFARQLAAELDSAGIARGETTALATPRRLTAMIEAVAAESAVEAVEKQGPTLAIAYDESGQPTKAGQGFARSVGVAMEALEVEDTDKGQRLLYRGTREGQPLNALLQGAVDNALKNLPIPKRMRWGDSQAAFVRPVHWVVALHGTEVLDLSVFDVVAGRHTSGHRFHHPGEIELAQAEDYIERLRSPGYVLVDMDARHTLVEAEVHRAADTLGGHALVDPALVEEVIALVEWPVGVAGRFDTRYLGLPREVLIATLEGHQRYFPVADDSGALMAGFVTVANIESRDPAQVVAGNQRVVDPRLADALFFWDADKRAGQAARIPALAAVSFQQSLGSIADKSARVAALAATLAAPAQADPAIVARAAVLAKTDLVTEMVGEFPELQGVMGGYYAREENEPTAVADAIVEHYAPAAAGAPIAASPAGRALALADRLDTLAGIFAINKRPSGDKDPFGLRRAALGVLRTLIESGMRLDLAALIEQAIAAQPVDAAPDTKAALWQFLMERLRGYYLDKSATPAQFAAMSAQNVTDPVDFDARLAAVQAFERLPEAAIVCGAHKRIRNILKRNDEATIAEAIVVEHLVEPAEQALHARLVEQTASIDTAAAEGAYTEALAALAPLAEPLDAFFEAVMVMADDATLRANRLALLVAIDTECRKVADISCLSVENAS</sequence>
<dbReference type="InterPro" id="IPR008909">
    <property type="entry name" value="DALR_anticod-bd"/>
</dbReference>
<protein>
    <recommendedName>
        <fullName evidence="11">Glycine--tRNA ligase beta subunit</fullName>
        <ecNumber evidence="11">6.1.1.14</ecNumber>
    </recommendedName>
    <alternativeName>
        <fullName evidence="11">Glycyl-tRNA synthetase beta subunit</fullName>
        <shortName evidence="11">GlyRS</shortName>
    </alternativeName>
</protein>
<dbReference type="GO" id="GO:0005829">
    <property type="term" value="C:cytosol"/>
    <property type="evidence" value="ECO:0007669"/>
    <property type="project" value="TreeGrafter"/>
</dbReference>
<evidence type="ECO:0000259" key="12">
    <source>
        <dbReference type="Pfam" id="PF05746"/>
    </source>
</evidence>
<dbReference type="GO" id="GO:0005524">
    <property type="term" value="F:ATP binding"/>
    <property type="evidence" value="ECO:0007669"/>
    <property type="project" value="UniProtKB-UniRule"/>
</dbReference>
<dbReference type="EC" id="6.1.1.14" evidence="11"/>
<keyword evidence="7 11" id="KW-0067">ATP-binding</keyword>
<dbReference type="SUPFAM" id="SSF109604">
    <property type="entry name" value="HD-domain/PDEase-like"/>
    <property type="match status" value="1"/>
</dbReference>
<evidence type="ECO:0000256" key="4">
    <source>
        <dbReference type="ARBA" id="ARBA00022490"/>
    </source>
</evidence>
<evidence type="ECO:0000256" key="11">
    <source>
        <dbReference type="HAMAP-Rule" id="MF_00255"/>
    </source>
</evidence>
<dbReference type="FunCoup" id="A0A423PZB5">
    <property type="interactions" value="536"/>
</dbReference>
<evidence type="ECO:0000256" key="5">
    <source>
        <dbReference type="ARBA" id="ARBA00022598"/>
    </source>
</evidence>
<gene>
    <name evidence="11 13" type="primary">glyS</name>
    <name evidence="13" type="ORF">SAJA_03785</name>
</gene>
<keyword evidence="8 11" id="KW-0648">Protein biosynthesis</keyword>
<dbReference type="OrthoDB" id="9775440at2"/>
<dbReference type="InParanoid" id="A0A423PZB5"/>
<evidence type="ECO:0000256" key="6">
    <source>
        <dbReference type="ARBA" id="ARBA00022741"/>
    </source>
</evidence>
<comment type="subcellular location">
    <subcellularLocation>
        <location evidence="1 11">Cytoplasm</location>
    </subcellularLocation>
</comment>
<evidence type="ECO:0000313" key="13">
    <source>
        <dbReference type="EMBL" id="ROO30951.1"/>
    </source>
</evidence>
<dbReference type="PRINTS" id="PR01045">
    <property type="entry name" value="TRNASYNTHGB"/>
</dbReference>
<dbReference type="HAMAP" id="MF_00255">
    <property type="entry name" value="Gly_tRNA_synth_beta"/>
    <property type="match status" value="1"/>
</dbReference>
<evidence type="ECO:0000313" key="14">
    <source>
        <dbReference type="Proteomes" id="UP000285310"/>
    </source>
</evidence>
<feature type="domain" description="DALR anticodon binding" evidence="12">
    <location>
        <begin position="580"/>
        <end position="674"/>
    </location>
</feature>
<keyword evidence="9 11" id="KW-0030">Aminoacyl-tRNA synthetase</keyword>
<evidence type="ECO:0000256" key="2">
    <source>
        <dbReference type="ARBA" id="ARBA00008226"/>
    </source>
</evidence>
<comment type="caution">
    <text evidence="13">The sequence shown here is derived from an EMBL/GenBank/DDBJ whole genome shotgun (WGS) entry which is preliminary data.</text>
</comment>
<dbReference type="RefSeq" id="WP_123657309.1">
    <property type="nucleotide sequence ID" value="NZ_AYKG01000008.1"/>
</dbReference>
<comment type="catalytic activity">
    <reaction evidence="10 11">
        <text>tRNA(Gly) + glycine + ATP = glycyl-tRNA(Gly) + AMP + diphosphate</text>
        <dbReference type="Rhea" id="RHEA:16013"/>
        <dbReference type="Rhea" id="RHEA-COMP:9664"/>
        <dbReference type="Rhea" id="RHEA-COMP:9683"/>
        <dbReference type="ChEBI" id="CHEBI:30616"/>
        <dbReference type="ChEBI" id="CHEBI:33019"/>
        <dbReference type="ChEBI" id="CHEBI:57305"/>
        <dbReference type="ChEBI" id="CHEBI:78442"/>
        <dbReference type="ChEBI" id="CHEBI:78522"/>
        <dbReference type="ChEBI" id="CHEBI:456215"/>
        <dbReference type="EC" id="6.1.1.14"/>
    </reaction>
</comment>
<evidence type="ECO:0000256" key="3">
    <source>
        <dbReference type="ARBA" id="ARBA00011209"/>
    </source>
</evidence>
<dbReference type="PROSITE" id="PS50861">
    <property type="entry name" value="AA_TRNA_LIGASE_II_GLYAB"/>
    <property type="match status" value="1"/>
</dbReference>
<name>A0A423PZB5_9GAMM</name>
<dbReference type="AlphaFoldDB" id="A0A423PZB5"/>
<dbReference type="GO" id="GO:0004820">
    <property type="term" value="F:glycine-tRNA ligase activity"/>
    <property type="evidence" value="ECO:0007669"/>
    <property type="project" value="UniProtKB-UniRule"/>
</dbReference>
<accession>A0A423PZB5</accession>
<dbReference type="Pfam" id="PF05746">
    <property type="entry name" value="DALR_1"/>
    <property type="match status" value="1"/>
</dbReference>
<evidence type="ECO:0000256" key="7">
    <source>
        <dbReference type="ARBA" id="ARBA00022840"/>
    </source>
</evidence>
<comment type="similarity">
    <text evidence="2 11">Belongs to the class-II aminoacyl-tRNA synthetase family.</text>
</comment>
<dbReference type="GO" id="GO:0006426">
    <property type="term" value="P:glycyl-tRNA aminoacylation"/>
    <property type="evidence" value="ECO:0007669"/>
    <property type="project" value="UniProtKB-UniRule"/>
</dbReference>
<keyword evidence="6 11" id="KW-0547">Nucleotide-binding</keyword>
<evidence type="ECO:0000256" key="1">
    <source>
        <dbReference type="ARBA" id="ARBA00004496"/>
    </source>
</evidence>
<evidence type="ECO:0000256" key="9">
    <source>
        <dbReference type="ARBA" id="ARBA00023146"/>
    </source>
</evidence>
<dbReference type="Pfam" id="PF02092">
    <property type="entry name" value="tRNA_synt_2f"/>
    <property type="match status" value="1"/>
</dbReference>
<organism evidence="13 14">
    <name type="scientific">Salinisphaera japonica YTM-1</name>
    <dbReference type="NCBI Taxonomy" id="1209778"/>
    <lineage>
        <taxon>Bacteria</taxon>
        <taxon>Pseudomonadati</taxon>
        <taxon>Pseudomonadota</taxon>
        <taxon>Gammaproteobacteria</taxon>
        <taxon>Salinisphaerales</taxon>
        <taxon>Salinisphaeraceae</taxon>
        <taxon>Salinisphaera</taxon>
    </lineage>
</organism>
<reference evidence="13 14" key="1">
    <citation type="submission" date="2013-10" db="EMBL/GenBank/DDBJ databases">
        <title>Salinisphaera japonica YTM-1 Genome Sequencing.</title>
        <authorList>
            <person name="Lai Q."/>
            <person name="Li C."/>
            <person name="Shao Z."/>
        </authorList>
    </citation>
    <scope>NUCLEOTIDE SEQUENCE [LARGE SCALE GENOMIC DNA]</scope>
    <source>
        <strain evidence="13 14">YTM-1</strain>
    </source>
</reference>
<proteinExistence type="inferred from homology"/>
<dbReference type="InterPro" id="IPR006194">
    <property type="entry name" value="Gly-tRNA-synth_heterodimer"/>
</dbReference>
<dbReference type="NCBIfam" id="TIGR00211">
    <property type="entry name" value="glyS"/>
    <property type="match status" value="1"/>
</dbReference>
<dbReference type="Proteomes" id="UP000285310">
    <property type="component" value="Unassembled WGS sequence"/>
</dbReference>
<keyword evidence="14" id="KW-1185">Reference proteome</keyword>
<dbReference type="PANTHER" id="PTHR30075">
    <property type="entry name" value="GLYCYL-TRNA SYNTHETASE"/>
    <property type="match status" value="1"/>
</dbReference>
<keyword evidence="5 11" id="KW-0436">Ligase</keyword>
<dbReference type="GO" id="GO:0004814">
    <property type="term" value="F:arginine-tRNA ligase activity"/>
    <property type="evidence" value="ECO:0007669"/>
    <property type="project" value="InterPro"/>
</dbReference>
<comment type="subunit">
    <text evidence="3 11">Tetramer of two alpha and two beta subunits.</text>
</comment>
<evidence type="ECO:0000256" key="10">
    <source>
        <dbReference type="ARBA" id="ARBA00047937"/>
    </source>
</evidence>
<dbReference type="Gene3D" id="1.10.730.10">
    <property type="entry name" value="Isoleucyl-tRNA Synthetase, Domain 1"/>
    <property type="match status" value="1"/>
</dbReference>
<dbReference type="GO" id="GO:0006420">
    <property type="term" value="P:arginyl-tRNA aminoacylation"/>
    <property type="evidence" value="ECO:0007669"/>
    <property type="project" value="InterPro"/>
</dbReference>
<evidence type="ECO:0000256" key="8">
    <source>
        <dbReference type="ARBA" id="ARBA00022917"/>
    </source>
</evidence>
<dbReference type="EMBL" id="AYKG01000008">
    <property type="protein sequence ID" value="ROO30951.1"/>
    <property type="molecule type" value="Genomic_DNA"/>
</dbReference>